<evidence type="ECO:0000313" key="3">
    <source>
        <dbReference type="EMBL" id="CAL4789933.1"/>
    </source>
</evidence>
<gene>
    <name evidence="1" type="ORF">C1SCF055_LOCUS28564</name>
</gene>
<dbReference type="OrthoDB" id="75140at2759"/>
<keyword evidence="4" id="KW-1185">Reference proteome</keyword>
<accession>A0A9P1G7K7</accession>
<dbReference type="EMBL" id="CAMXCT030003130">
    <property type="protein sequence ID" value="CAL4789933.1"/>
    <property type="molecule type" value="Genomic_DNA"/>
</dbReference>
<reference evidence="2" key="2">
    <citation type="submission" date="2024-04" db="EMBL/GenBank/DDBJ databases">
        <authorList>
            <person name="Chen Y."/>
            <person name="Shah S."/>
            <person name="Dougan E. K."/>
            <person name="Thang M."/>
            <person name="Chan C."/>
        </authorList>
    </citation>
    <scope>NUCLEOTIDE SEQUENCE [LARGE SCALE GENOMIC DNA]</scope>
</reference>
<protein>
    <submittedName>
        <fullName evidence="3">Exoglucanase-6A</fullName>
    </submittedName>
</protein>
<dbReference type="AlphaFoldDB" id="A0A9P1G7K7"/>
<evidence type="ECO:0000313" key="4">
    <source>
        <dbReference type="Proteomes" id="UP001152797"/>
    </source>
</evidence>
<evidence type="ECO:0000313" key="1">
    <source>
        <dbReference type="EMBL" id="CAI4002621.1"/>
    </source>
</evidence>
<organism evidence="1">
    <name type="scientific">Cladocopium goreaui</name>
    <dbReference type="NCBI Taxonomy" id="2562237"/>
    <lineage>
        <taxon>Eukaryota</taxon>
        <taxon>Sar</taxon>
        <taxon>Alveolata</taxon>
        <taxon>Dinophyceae</taxon>
        <taxon>Suessiales</taxon>
        <taxon>Symbiodiniaceae</taxon>
        <taxon>Cladocopium</taxon>
    </lineage>
</organism>
<evidence type="ECO:0000313" key="2">
    <source>
        <dbReference type="EMBL" id="CAL1155996.1"/>
    </source>
</evidence>
<sequence length="139" mass="16016">MARQYFFQLEMASPSMLGRSGPDFFEQNTQTVEETYELRGEKTFYAKWLAQIMLYVTAGHEQAGAVEVYAQDVSWTAFRWTKGQKCGTKQAATATALLMSFTNLPMPRRGRVVVFGELSREKLRPENPYFHGLYHLSTW</sequence>
<dbReference type="EMBL" id="CAMXCT010003130">
    <property type="protein sequence ID" value="CAI4002621.1"/>
    <property type="molecule type" value="Genomic_DNA"/>
</dbReference>
<name>A0A9P1G7K7_9DINO</name>
<reference evidence="1" key="1">
    <citation type="submission" date="2022-10" db="EMBL/GenBank/DDBJ databases">
        <authorList>
            <person name="Chen Y."/>
            <person name="Dougan E. K."/>
            <person name="Chan C."/>
            <person name="Rhodes N."/>
            <person name="Thang M."/>
        </authorList>
    </citation>
    <scope>NUCLEOTIDE SEQUENCE</scope>
</reference>
<dbReference type="Proteomes" id="UP001152797">
    <property type="component" value="Unassembled WGS sequence"/>
</dbReference>
<comment type="caution">
    <text evidence="1">The sequence shown here is derived from an EMBL/GenBank/DDBJ whole genome shotgun (WGS) entry which is preliminary data.</text>
</comment>
<proteinExistence type="predicted"/>
<dbReference type="EMBL" id="CAMXCT020003130">
    <property type="protein sequence ID" value="CAL1155996.1"/>
    <property type="molecule type" value="Genomic_DNA"/>
</dbReference>